<keyword evidence="1 4" id="KW-0479">Metal-binding</keyword>
<comment type="PTM">
    <text evidence="1">Carboxylation allows a single lysine to coordinate two zinc ions.</text>
</comment>
<proteinExistence type="inferred from homology"/>
<comment type="subcellular location">
    <subcellularLocation>
        <location evidence="1">Cytoplasm</location>
    </subcellularLocation>
</comment>
<keyword evidence="1" id="KW-0378">Hydrolase</keyword>
<dbReference type="InterPro" id="IPR011059">
    <property type="entry name" value="Metal-dep_hydrolase_composite"/>
</dbReference>
<dbReference type="Gene3D" id="2.30.40.10">
    <property type="entry name" value="Urease, subunit C, domain 1"/>
    <property type="match status" value="1"/>
</dbReference>
<dbReference type="InterPro" id="IPR006680">
    <property type="entry name" value="Amidohydro-rel"/>
</dbReference>
<dbReference type="Gene3D" id="3.20.20.140">
    <property type="entry name" value="Metal-dependent hydrolases"/>
    <property type="match status" value="1"/>
</dbReference>
<keyword evidence="1" id="KW-0645">Protease</keyword>
<dbReference type="Pfam" id="PF01979">
    <property type="entry name" value="Amidohydro_1"/>
    <property type="match status" value="1"/>
</dbReference>
<dbReference type="GO" id="GO:0008798">
    <property type="term" value="F:beta-aspartyl-peptidase activity"/>
    <property type="evidence" value="ECO:0007669"/>
    <property type="project" value="InterPro"/>
</dbReference>
<evidence type="ECO:0000256" key="1">
    <source>
        <dbReference type="PIRNR" id="PIRNR001238"/>
    </source>
</evidence>
<dbReference type="GO" id="GO:0016810">
    <property type="term" value="F:hydrolase activity, acting on carbon-nitrogen (but not peptide) bonds"/>
    <property type="evidence" value="ECO:0007669"/>
    <property type="project" value="InterPro"/>
</dbReference>
<dbReference type="GO" id="GO:0046872">
    <property type="term" value="F:metal ion binding"/>
    <property type="evidence" value="ECO:0007669"/>
    <property type="project" value="UniProtKB-KW"/>
</dbReference>
<dbReference type="InterPro" id="IPR010229">
    <property type="entry name" value="Pept_M38_dipep"/>
</dbReference>
<keyword evidence="6" id="KW-0489">Methyltransferase</keyword>
<name>A8F3P9_PSELT</name>
<dbReference type="GO" id="GO:0032259">
    <property type="term" value="P:methylation"/>
    <property type="evidence" value="ECO:0007669"/>
    <property type="project" value="UniProtKB-KW"/>
</dbReference>
<comment type="cofactor">
    <cofactor evidence="1 4">
        <name>Zn(2+)</name>
        <dbReference type="ChEBI" id="CHEBI:29105"/>
    </cofactor>
    <text evidence="1 4">Binds 2 Zn(2+) ions per subunit.</text>
</comment>
<keyword evidence="1 4" id="KW-0862">Zinc</keyword>
<feature type="binding site" evidence="4">
    <location>
        <position position="223"/>
    </location>
    <ligand>
        <name>Zn(2+)</name>
        <dbReference type="ChEBI" id="CHEBI:29105"/>
        <label>2</label>
        <note>catalytic</note>
    </ligand>
</feature>
<dbReference type="EC" id="3.4.19.-" evidence="1"/>
<dbReference type="EMBL" id="CP000812">
    <property type="protein sequence ID" value="ABV32783.1"/>
    <property type="molecule type" value="Genomic_DNA"/>
</dbReference>
<keyword evidence="6" id="KW-0808">Transferase</keyword>
<evidence type="ECO:0000256" key="3">
    <source>
        <dbReference type="PIRSR" id="PIRSR001238-2"/>
    </source>
</evidence>
<dbReference type="AlphaFoldDB" id="A8F3P9"/>
<dbReference type="GO" id="GO:0008168">
    <property type="term" value="F:methyltransferase activity"/>
    <property type="evidence" value="ECO:0007669"/>
    <property type="project" value="UniProtKB-KW"/>
</dbReference>
<feature type="binding site" evidence="3">
    <location>
        <position position="129"/>
    </location>
    <ligand>
        <name>substrate</name>
    </ligand>
</feature>
<protein>
    <recommendedName>
        <fullName evidence="1">Isoaspartyl dipeptidase</fullName>
        <ecNumber evidence="1">3.4.19.-</ecNumber>
    </recommendedName>
</protein>
<dbReference type="eggNOG" id="COG1228">
    <property type="taxonomic scope" value="Bacteria"/>
</dbReference>
<dbReference type="SUPFAM" id="SSF51556">
    <property type="entry name" value="Metallo-dependent hydrolases"/>
    <property type="match status" value="1"/>
</dbReference>
<evidence type="ECO:0000256" key="2">
    <source>
        <dbReference type="PIRSR" id="PIRSR001238-1"/>
    </source>
</evidence>
<reference evidence="6 7" key="2">
    <citation type="journal article" date="2009" name="Proc. Natl. Acad. Sci. U.S.A.">
        <title>On the chimeric nature, thermophilic origin, and phylogenetic placement of the Thermotogales.</title>
        <authorList>
            <person name="Zhaxybayeva O."/>
            <person name="Swithers K.S."/>
            <person name="Lapierre P."/>
            <person name="Fournier G.P."/>
            <person name="Bickhart D.M."/>
            <person name="DeBoy R.T."/>
            <person name="Nelson K.E."/>
            <person name="Nesbo C.L."/>
            <person name="Doolittle W.F."/>
            <person name="Gogarten J.P."/>
            <person name="Noll K.M."/>
        </authorList>
    </citation>
    <scope>NUCLEOTIDE SEQUENCE [LARGE SCALE GENOMIC DNA]</scope>
    <source>
        <strain evidence="7">ATCC BAA-301 / DSM 14385 / NBRC 107922 / TMO</strain>
    </source>
</reference>
<dbReference type="RefSeq" id="WP_012002264.1">
    <property type="nucleotide sequence ID" value="NC_009828.1"/>
</dbReference>
<gene>
    <name evidence="6" type="ordered locus">Tlet_0213</name>
</gene>
<dbReference type="Proteomes" id="UP000002016">
    <property type="component" value="Chromosome"/>
</dbReference>
<dbReference type="STRING" id="416591.Tlet_0213"/>
<feature type="binding site" evidence="4">
    <location>
        <position position="194"/>
    </location>
    <ligand>
        <name>Zn(2+)</name>
        <dbReference type="ChEBI" id="CHEBI:29105"/>
        <label>2</label>
        <note>catalytic</note>
    </ligand>
</feature>
<feature type="binding site" evidence="4">
    <location>
        <position position="60"/>
    </location>
    <ligand>
        <name>Zn(2+)</name>
        <dbReference type="ChEBI" id="CHEBI:29105"/>
        <label>1</label>
        <note>catalytic</note>
    </ligand>
</feature>
<feature type="domain" description="Amidohydrolase-related" evidence="5">
    <location>
        <begin position="262"/>
        <end position="369"/>
    </location>
</feature>
<dbReference type="PANTHER" id="PTHR11647">
    <property type="entry name" value="HYDRANTOINASE/DIHYDROPYRIMIDINASE FAMILY MEMBER"/>
    <property type="match status" value="1"/>
</dbReference>
<dbReference type="InterPro" id="IPR050378">
    <property type="entry name" value="Metallo-dep_Hydrolases_sf"/>
</dbReference>
<keyword evidence="7" id="KW-1185">Reference proteome</keyword>
<feature type="binding site" evidence="3">
    <location>
        <position position="285"/>
    </location>
    <ligand>
        <name>substrate</name>
    </ligand>
</feature>
<evidence type="ECO:0000313" key="6">
    <source>
        <dbReference type="EMBL" id="ABV32783.1"/>
    </source>
</evidence>
<dbReference type="OrthoDB" id="9775607at2"/>
<dbReference type="PIRSF" id="PIRSF001238">
    <property type="entry name" value="IadA"/>
    <property type="match status" value="1"/>
</dbReference>
<accession>A8F3P9</accession>
<feature type="binding site" evidence="3">
    <location>
        <position position="162"/>
    </location>
    <ligand>
        <name>substrate</name>
    </ligand>
</feature>
<dbReference type="GO" id="GO:0008237">
    <property type="term" value="F:metallopeptidase activity"/>
    <property type="evidence" value="ECO:0007669"/>
    <property type="project" value="UniProtKB-KW"/>
</dbReference>
<sequence>MIKLVKNVEVFSPNFLGKKDILIAGSKIVVIEDFINVDSLPVEKIDGSGLIAVPGFIDSHVHIAGGGGEGGFKTRTPGIVFSDLVKAGITTVVGCLGTDGVTRNLKDLYAKAKSLEEEGINTYIYSGSYRVPLITFTGNLIEDFILIDKVIGAGEIAVSDHRSSQPSVDELKRIVADARVGGILSNKAGIVNIHVGDGKSMLDILYEVVETTEIPVTQFLPTHINRNKKLFEEGLNYAKIGGFVDFTTSVGDLLEEDLQAWKAVKIYIENGFENQVTMSSDGQGSLPKFNEKGQFIGLGIGKVSSVMEQFKSAVKNGVPFEKILKAITQNPAKILKLSSKGVIAPGKDADILLFNSDLNLDSVLCMGKLLMSKEQILVKGTFE</sequence>
<reference evidence="6 7" key="1">
    <citation type="submission" date="2007-08" db="EMBL/GenBank/DDBJ databases">
        <title>Complete sequence of Thermotoga lettingae TMO.</title>
        <authorList>
            <consortium name="US DOE Joint Genome Institute"/>
            <person name="Copeland A."/>
            <person name="Lucas S."/>
            <person name="Lapidus A."/>
            <person name="Barry K."/>
            <person name="Glavina del Rio T."/>
            <person name="Dalin E."/>
            <person name="Tice H."/>
            <person name="Pitluck S."/>
            <person name="Foster B."/>
            <person name="Bruce D."/>
            <person name="Schmutz J."/>
            <person name="Larimer F."/>
            <person name="Land M."/>
            <person name="Hauser L."/>
            <person name="Kyrpides N."/>
            <person name="Mikhailova N."/>
            <person name="Nelson K."/>
            <person name="Gogarten J.P."/>
            <person name="Noll K."/>
            <person name="Richardson P."/>
        </authorList>
    </citation>
    <scope>NUCLEOTIDE SEQUENCE [LARGE SCALE GENOMIC DNA]</scope>
    <source>
        <strain evidence="7">ATCC BAA-301 / DSM 14385 / NBRC 107922 / TMO</strain>
    </source>
</reference>
<evidence type="ECO:0000256" key="4">
    <source>
        <dbReference type="PIRSR" id="PIRSR001238-3"/>
    </source>
</evidence>
<dbReference type="SUPFAM" id="SSF51338">
    <property type="entry name" value="Composite domain of metallo-dependent hydrolases"/>
    <property type="match status" value="1"/>
</dbReference>
<dbReference type="GO" id="GO:0006508">
    <property type="term" value="P:proteolysis"/>
    <property type="evidence" value="ECO:0007669"/>
    <property type="project" value="UniProtKB-KW"/>
</dbReference>
<comment type="function">
    <text evidence="1">Catalyzes the hydrolytic cleavage of a subset of L-isoaspartyl (L-beta-aspartyl) dipeptides. Used to degrade proteins damaged by L-isoaspartyl residues formation.</text>
</comment>
<organism evidence="6 7">
    <name type="scientific">Pseudothermotoga lettingae (strain ATCC BAA-301 / DSM 14385 / NBRC 107922 / TMO)</name>
    <name type="common">Thermotoga lettingae</name>
    <dbReference type="NCBI Taxonomy" id="416591"/>
    <lineage>
        <taxon>Bacteria</taxon>
        <taxon>Thermotogati</taxon>
        <taxon>Thermotogota</taxon>
        <taxon>Thermotogae</taxon>
        <taxon>Thermotogales</taxon>
        <taxon>Thermotogaceae</taxon>
        <taxon>Pseudothermotoga</taxon>
    </lineage>
</organism>
<evidence type="ECO:0000259" key="5">
    <source>
        <dbReference type="Pfam" id="PF01979"/>
    </source>
</evidence>
<evidence type="ECO:0000313" key="7">
    <source>
        <dbReference type="Proteomes" id="UP000002016"/>
    </source>
</evidence>
<keyword evidence="1" id="KW-0482">Metalloprotease</keyword>
<feature type="binding site" evidence="3">
    <location>
        <begin position="67"/>
        <end position="69"/>
    </location>
    <ligand>
        <name>substrate</name>
    </ligand>
</feature>
<feature type="binding site" evidence="3">
    <location>
        <position position="98"/>
    </location>
    <ligand>
        <name>substrate</name>
    </ligand>
</feature>
<dbReference type="InterPro" id="IPR032466">
    <property type="entry name" value="Metal_Hydrolase"/>
</dbReference>
<feature type="active site" description="Proton acceptor" evidence="2">
    <location>
        <position position="281"/>
    </location>
</feature>
<dbReference type="NCBIfam" id="TIGR01975">
    <property type="entry name" value="isoAsp_dipep"/>
    <property type="match status" value="1"/>
</dbReference>
<feature type="binding site" evidence="4">
    <location>
        <position position="281"/>
    </location>
    <ligand>
        <name>Zn(2+)</name>
        <dbReference type="ChEBI" id="CHEBI:29105"/>
        <label>1</label>
        <note>catalytic</note>
    </ligand>
</feature>
<comment type="similarity">
    <text evidence="1">Belongs to the peptidase M38 family.</text>
</comment>
<dbReference type="PANTHER" id="PTHR11647:SF1">
    <property type="entry name" value="COLLAPSIN RESPONSE MEDIATOR PROTEIN"/>
    <property type="match status" value="1"/>
</dbReference>
<dbReference type="HOGENOM" id="CLU_058216_0_0_0"/>
<dbReference type="GO" id="GO:0005737">
    <property type="term" value="C:cytoplasm"/>
    <property type="evidence" value="ECO:0007669"/>
    <property type="project" value="UniProtKB-SubCell"/>
</dbReference>
<feature type="binding site" evidence="3">
    <location>
        <position position="226"/>
    </location>
    <ligand>
        <name>substrate</name>
    </ligand>
</feature>
<dbReference type="KEGG" id="tle:Tlet_0213"/>
<feature type="binding site" evidence="4">
    <location>
        <position position="62"/>
    </location>
    <ligand>
        <name>Zn(2+)</name>
        <dbReference type="ChEBI" id="CHEBI:29105"/>
        <label>1</label>
        <note>catalytic</note>
    </ligand>
</feature>